<dbReference type="CDD" id="cd09606">
    <property type="entry name" value="M3B_PepF"/>
    <property type="match status" value="1"/>
</dbReference>
<keyword evidence="4 6" id="KW-0862">Zinc</keyword>
<evidence type="ECO:0000256" key="1">
    <source>
        <dbReference type="ARBA" id="ARBA00022670"/>
    </source>
</evidence>
<dbReference type="Proteomes" id="UP001596989">
    <property type="component" value="Unassembled WGS sequence"/>
</dbReference>
<evidence type="ECO:0000256" key="2">
    <source>
        <dbReference type="ARBA" id="ARBA00022723"/>
    </source>
</evidence>
<dbReference type="GO" id="GO:0016787">
    <property type="term" value="F:hydrolase activity"/>
    <property type="evidence" value="ECO:0007669"/>
    <property type="project" value="UniProtKB-KW"/>
</dbReference>
<dbReference type="InterPro" id="IPR011976">
    <property type="entry name" value="Pept_M3B_oligopep-rel"/>
</dbReference>
<evidence type="ECO:0000256" key="6">
    <source>
        <dbReference type="RuleBase" id="RU003435"/>
    </source>
</evidence>
<comment type="caution">
    <text evidence="8">The sequence shown here is derived from an EMBL/GenBank/DDBJ whole genome shotgun (WGS) entry which is preliminary data.</text>
</comment>
<sequence>MQLNEFPYVRPDVKQLKLQFTQLLADFNAASRLEEQNDVMAEINKLRSDFDSMADLVHIRHSIDTQDEFYKQEQAFFDDNRPVVEEYITDYYRALSQSRFRDELEKKWGTQLFRLAELSLKAFTPAIIEDLQRENKLVTEYDALIASARIMFEGEERTLSQLRPFQQATDRDLRKRAAEAASGFMTQHEEQLDRIYDDLVKTRTRIARKLGYTSFVELGYIRMSRTDYNADMVASFREQVRVSIVPIVSKLKKRQQERIGVDQLMYYDESLSFLSGNAVPKGDPEWIIAHGASMYAELSPETDAFFQYMQKHKLMDLLSKKGKMSGGYCTYMSKFKAPFIFANFNGTADDIDVLTHEAGHAFQVYSSSGFEVPEYYWPTYEAAEIHSMSMEFLTWPWMERFFQEDTDKYRFNHLAGALTFIPYGVTVDEFQHFVYEHPDATPAERKKAWREIEQNYLPHRSYGDNGYYEQGGYWHKQGHVFSSPFYYIDYTLAQICAFQFWKWMREDREAAWASYMKLCRLGGSLSFTALVREAGLISPFQDGCVDSIIGEIEKWLNGIDDKAL</sequence>
<keyword evidence="9" id="KW-1185">Reference proteome</keyword>
<comment type="cofactor">
    <cofactor evidence="6">
        <name>Zn(2+)</name>
        <dbReference type="ChEBI" id="CHEBI:29105"/>
    </cofactor>
    <text evidence="6">Binds 1 zinc ion.</text>
</comment>
<evidence type="ECO:0000256" key="5">
    <source>
        <dbReference type="ARBA" id="ARBA00023049"/>
    </source>
</evidence>
<dbReference type="Gene3D" id="1.10.1370.30">
    <property type="match status" value="1"/>
</dbReference>
<reference evidence="9" key="1">
    <citation type="journal article" date="2019" name="Int. J. Syst. Evol. Microbiol.">
        <title>The Global Catalogue of Microorganisms (GCM) 10K type strain sequencing project: providing services to taxonomists for standard genome sequencing and annotation.</title>
        <authorList>
            <consortium name="The Broad Institute Genomics Platform"/>
            <consortium name="The Broad Institute Genome Sequencing Center for Infectious Disease"/>
            <person name="Wu L."/>
            <person name="Ma J."/>
        </authorList>
    </citation>
    <scope>NUCLEOTIDE SEQUENCE [LARGE SCALE GENOMIC DNA]</scope>
    <source>
        <strain evidence="9">CCUG 59129</strain>
    </source>
</reference>
<keyword evidence="2 6" id="KW-0479">Metal-binding</keyword>
<keyword evidence="1 6" id="KW-0645">Protease</keyword>
<dbReference type="Pfam" id="PF01432">
    <property type="entry name" value="Peptidase_M3"/>
    <property type="match status" value="1"/>
</dbReference>
<name>A0ABW3HT81_9BACL</name>
<comment type="similarity">
    <text evidence="6">Belongs to the peptidase M3 family.</text>
</comment>
<evidence type="ECO:0000313" key="8">
    <source>
        <dbReference type="EMBL" id="MFD0960715.1"/>
    </source>
</evidence>
<feature type="domain" description="Peptidase M3A/M3B catalytic" evidence="7">
    <location>
        <begin position="312"/>
        <end position="545"/>
    </location>
</feature>
<dbReference type="SUPFAM" id="SSF55486">
    <property type="entry name" value="Metalloproteases ('zincins'), catalytic domain"/>
    <property type="match status" value="1"/>
</dbReference>
<dbReference type="InterPro" id="IPR001567">
    <property type="entry name" value="Pept_M3A_M3B_dom"/>
</dbReference>
<accession>A0ABW3HT81</accession>
<evidence type="ECO:0000313" key="9">
    <source>
        <dbReference type="Proteomes" id="UP001596989"/>
    </source>
</evidence>
<protein>
    <submittedName>
        <fullName evidence="8">M3 family oligoendopeptidase</fullName>
        <ecNumber evidence="8">3.4.-.-</ecNumber>
    </submittedName>
</protein>
<organism evidence="8 9">
    <name type="scientific">Paenibacillus chungangensis</name>
    <dbReference type="NCBI Taxonomy" id="696535"/>
    <lineage>
        <taxon>Bacteria</taxon>
        <taxon>Bacillati</taxon>
        <taxon>Bacillota</taxon>
        <taxon>Bacilli</taxon>
        <taxon>Bacillales</taxon>
        <taxon>Paenibacillaceae</taxon>
        <taxon>Paenibacillus</taxon>
    </lineage>
</organism>
<keyword evidence="5 6" id="KW-0482">Metalloprotease</keyword>
<dbReference type="EMBL" id="JBHTJZ010000024">
    <property type="protein sequence ID" value="MFD0960715.1"/>
    <property type="molecule type" value="Genomic_DNA"/>
</dbReference>
<proteinExistence type="inferred from homology"/>
<evidence type="ECO:0000259" key="7">
    <source>
        <dbReference type="Pfam" id="PF01432"/>
    </source>
</evidence>
<dbReference type="EC" id="3.4.-.-" evidence="8"/>
<dbReference type="RefSeq" id="WP_377565386.1">
    <property type="nucleotide sequence ID" value="NZ_JBHTJZ010000024.1"/>
</dbReference>
<evidence type="ECO:0000256" key="3">
    <source>
        <dbReference type="ARBA" id="ARBA00022801"/>
    </source>
</evidence>
<evidence type="ECO:0000256" key="4">
    <source>
        <dbReference type="ARBA" id="ARBA00022833"/>
    </source>
</evidence>
<gene>
    <name evidence="8" type="ORF">ACFQ2I_15100</name>
</gene>
<keyword evidence="3 6" id="KW-0378">Hydrolase</keyword>
<dbReference type="NCBIfam" id="TIGR02289">
    <property type="entry name" value="M3_not_pepF"/>
    <property type="match status" value="1"/>
</dbReference>